<evidence type="ECO:0000259" key="2">
    <source>
        <dbReference type="Pfam" id="PF07811"/>
    </source>
</evidence>
<evidence type="ECO:0000313" key="4">
    <source>
        <dbReference type="Proteomes" id="UP000282977"/>
    </source>
</evidence>
<proteinExistence type="predicted"/>
<organism evidence="3 4">
    <name type="scientific">Sphingobium algorifonticola</name>
    <dbReference type="NCBI Taxonomy" id="2008318"/>
    <lineage>
        <taxon>Bacteria</taxon>
        <taxon>Pseudomonadati</taxon>
        <taxon>Pseudomonadota</taxon>
        <taxon>Alphaproteobacteria</taxon>
        <taxon>Sphingomonadales</taxon>
        <taxon>Sphingomonadaceae</taxon>
        <taxon>Sphingobium</taxon>
    </lineage>
</organism>
<reference evidence="3 4" key="1">
    <citation type="submission" date="2019-01" db="EMBL/GenBank/DDBJ databases">
        <authorList>
            <person name="Chen W.-M."/>
        </authorList>
    </citation>
    <scope>NUCLEOTIDE SEQUENCE [LARGE SCALE GENOMIC DNA]</scope>
    <source>
        <strain evidence="3 4">TLA-22</strain>
    </source>
</reference>
<sequence length="231" mass="24844">MTAPAVPRTGNTPFLRLLRDDRSGMAVVEFALCLPFFVAFTMGGVELTNFTTTKMRMSQIALQVADNASRIGTGSVVSSKQISEAQINDLLTGAGLQADALDLYGRGRVILYSLEPVANPNTTDRYTIRWKRCRGAKTTYAGSYTQGQTNLTGFVYTPPVGTTQTIKAPNGGAVMVVQLSYTYRPLITQAFALKSEILEFGAMTVRDPRDMTGPSGGVGIYNTEGVTVSTC</sequence>
<keyword evidence="1" id="KW-0472">Membrane</keyword>
<comment type="caution">
    <text evidence="3">The sequence shown here is derived from an EMBL/GenBank/DDBJ whole genome shotgun (WGS) entry which is preliminary data.</text>
</comment>
<dbReference type="OrthoDB" id="7432392at2"/>
<name>A0A437JBW4_9SPHN</name>
<feature type="domain" description="TadE-like" evidence="2">
    <location>
        <begin position="24"/>
        <end position="65"/>
    </location>
</feature>
<protein>
    <submittedName>
        <fullName evidence="3">Pilus assembly protein</fullName>
    </submittedName>
</protein>
<dbReference type="EMBL" id="RZUL01000001">
    <property type="protein sequence ID" value="RVT43122.1"/>
    <property type="molecule type" value="Genomic_DNA"/>
</dbReference>
<evidence type="ECO:0000313" key="3">
    <source>
        <dbReference type="EMBL" id="RVT43122.1"/>
    </source>
</evidence>
<gene>
    <name evidence="3" type="ORF">ENE74_00315</name>
</gene>
<feature type="transmembrane region" description="Helical" evidence="1">
    <location>
        <begin position="25"/>
        <end position="47"/>
    </location>
</feature>
<dbReference type="RefSeq" id="WP_127688657.1">
    <property type="nucleotide sequence ID" value="NZ_RZUL01000001.1"/>
</dbReference>
<evidence type="ECO:0000256" key="1">
    <source>
        <dbReference type="SAM" id="Phobius"/>
    </source>
</evidence>
<keyword evidence="4" id="KW-1185">Reference proteome</keyword>
<dbReference type="InterPro" id="IPR012495">
    <property type="entry name" value="TadE-like_dom"/>
</dbReference>
<keyword evidence="1" id="KW-0812">Transmembrane</keyword>
<dbReference type="AlphaFoldDB" id="A0A437JBW4"/>
<dbReference type="Pfam" id="PF07811">
    <property type="entry name" value="TadE"/>
    <property type="match status" value="1"/>
</dbReference>
<dbReference type="Proteomes" id="UP000282977">
    <property type="component" value="Unassembled WGS sequence"/>
</dbReference>
<keyword evidence="1" id="KW-1133">Transmembrane helix</keyword>
<accession>A0A437JBW4</accession>